<dbReference type="AlphaFoldDB" id="A0A1E1LQD8"/>
<proteinExistence type="predicted"/>
<evidence type="ECO:0000313" key="2">
    <source>
        <dbReference type="EMBL" id="CZT12680.1"/>
    </source>
</evidence>
<comment type="caution">
    <text evidence="2">The sequence shown here is derived from an EMBL/GenBank/DDBJ whole genome shotgun (WGS) entry which is preliminary data.</text>
</comment>
<gene>
    <name evidence="2" type="ORF">RCO7_10931</name>
</gene>
<organism evidence="2 3">
    <name type="scientific">Rhynchosporium graminicola</name>
    <dbReference type="NCBI Taxonomy" id="2792576"/>
    <lineage>
        <taxon>Eukaryota</taxon>
        <taxon>Fungi</taxon>
        <taxon>Dikarya</taxon>
        <taxon>Ascomycota</taxon>
        <taxon>Pezizomycotina</taxon>
        <taxon>Leotiomycetes</taxon>
        <taxon>Helotiales</taxon>
        <taxon>Ploettnerulaceae</taxon>
        <taxon>Rhynchosporium</taxon>
    </lineage>
</organism>
<keyword evidence="1" id="KW-0732">Signal</keyword>
<feature type="signal peptide" evidence="1">
    <location>
        <begin position="1"/>
        <end position="21"/>
    </location>
</feature>
<sequence>MYKATALFFLLAVFHGNGVAAAPITTRAEDLKIVAAKVTERSDDPGAMMQWGGFDKAPSAEGVGSTSTFVVDKAERAEDPGAMMQWGGFDTAPSDKYTVTVPASIIDRVK</sequence>
<reference evidence="3" key="1">
    <citation type="submission" date="2016-03" db="EMBL/GenBank/DDBJ databases">
        <authorList>
            <person name="Ploux O."/>
        </authorList>
    </citation>
    <scope>NUCLEOTIDE SEQUENCE [LARGE SCALE GENOMIC DNA]</scope>
    <source>
        <strain evidence="3">UK7</strain>
    </source>
</reference>
<name>A0A1E1LQD8_9HELO</name>
<dbReference type="InParanoid" id="A0A1E1LQD8"/>
<accession>A0A1E1LQD8</accession>
<dbReference type="EMBL" id="FJUW01000075">
    <property type="protein sequence ID" value="CZT12680.1"/>
    <property type="molecule type" value="Genomic_DNA"/>
</dbReference>
<feature type="chain" id="PRO_5009447389" evidence="1">
    <location>
        <begin position="22"/>
        <end position="110"/>
    </location>
</feature>
<evidence type="ECO:0000313" key="3">
    <source>
        <dbReference type="Proteomes" id="UP000178129"/>
    </source>
</evidence>
<protein>
    <submittedName>
        <fullName evidence="2">Uncharacterized protein</fullName>
    </submittedName>
</protein>
<dbReference type="Proteomes" id="UP000178129">
    <property type="component" value="Unassembled WGS sequence"/>
</dbReference>
<evidence type="ECO:0000256" key="1">
    <source>
        <dbReference type="SAM" id="SignalP"/>
    </source>
</evidence>
<keyword evidence="3" id="KW-1185">Reference proteome</keyword>